<dbReference type="AlphaFoldDB" id="A0A508WQ57"/>
<reference evidence="1" key="1">
    <citation type="submission" date="2019-06" db="EMBL/GenBank/DDBJ databases">
        <authorList>
            <person name="Le Quere A."/>
            <person name="Colella S."/>
        </authorList>
    </citation>
    <scope>NUCLEOTIDE SEQUENCE</scope>
    <source>
        <strain evidence="1">EmedicaeMD41</strain>
    </source>
</reference>
<proteinExistence type="predicted"/>
<accession>A0A508WQ57</accession>
<dbReference type="Proteomes" id="UP000507954">
    <property type="component" value="Unassembled WGS sequence"/>
</dbReference>
<organism evidence="1">
    <name type="scientific">Sinorhizobium medicae</name>
    <dbReference type="NCBI Taxonomy" id="110321"/>
    <lineage>
        <taxon>Bacteria</taxon>
        <taxon>Pseudomonadati</taxon>
        <taxon>Pseudomonadota</taxon>
        <taxon>Alphaproteobacteria</taxon>
        <taxon>Hyphomicrobiales</taxon>
        <taxon>Rhizobiaceae</taxon>
        <taxon>Sinorhizobium/Ensifer group</taxon>
        <taxon>Sinorhizobium</taxon>
    </lineage>
</organism>
<sequence length="68" mass="7161">MQSFREPHASAIARLGGALGLSDEQIKAMTAAPALTALSTLKLGIYRHSATAIEDLSTRSALPALREI</sequence>
<protein>
    <submittedName>
        <fullName evidence="1">Uncharacterized protein</fullName>
    </submittedName>
</protein>
<evidence type="ECO:0000313" key="1">
    <source>
        <dbReference type="EMBL" id="VTZ59645.1"/>
    </source>
</evidence>
<dbReference type="EMBL" id="CABFNB010000021">
    <property type="protein sequence ID" value="VTZ59645.1"/>
    <property type="molecule type" value="Genomic_DNA"/>
</dbReference>
<name>A0A508WQ57_9HYPH</name>
<gene>
    <name evidence="1" type="ORF">EMEDMD4_1170024</name>
</gene>